<proteinExistence type="predicted"/>
<comment type="caution">
    <text evidence="1">The sequence shown here is derived from an EMBL/GenBank/DDBJ whole genome shotgun (WGS) entry which is preliminary data.</text>
</comment>
<dbReference type="AlphaFoldDB" id="A0A0F8XSD1"/>
<feature type="non-terminal residue" evidence="1">
    <location>
        <position position="83"/>
    </location>
</feature>
<name>A0A0F8XSD1_9ZZZZ</name>
<protein>
    <submittedName>
        <fullName evidence="1">Uncharacterized protein</fullName>
    </submittedName>
</protein>
<reference evidence="1" key="1">
    <citation type="journal article" date="2015" name="Nature">
        <title>Complex archaea that bridge the gap between prokaryotes and eukaryotes.</title>
        <authorList>
            <person name="Spang A."/>
            <person name="Saw J.H."/>
            <person name="Jorgensen S.L."/>
            <person name="Zaremba-Niedzwiedzka K."/>
            <person name="Martijn J."/>
            <person name="Lind A.E."/>
            <person name="van Eijk R."/>
            <person name="Schleper C."/>
            <person name="Guy L."/>
            <person name="Ettema T.J."/>
        </authorList>
    </citation>
    <scope>NUCLEOTIDE SEQUENCE</scope>
</reference>
<sequence>MADTKTWTLEEIRDLFRPMTGRRDTGQLSDVNANKEINDYYVNLFSHDSGVDEFNVFFTQALSATDDGIYSLGQNIDRLDDPV</sequence>
<organism evidence="1">
    <name type="scientific">marine sediment metagenome</name>
    <dbReference type="NCBI Taxonomy" id="412755"/>
    <lineage>
        <taxon>unclassified sequences</taxon>
        <taxon>metagenomes</taxon>
        <taxon>ecological metagenomes</taxon>
    </lineage>
</organism>
<gene>
    <name evidence="1" type="ORF">LCGC14_2987430</name>
</gene>
<accession>A0A0F8XSD1</accession>
<dbReference type="EMBL" id="LAZR01061172">
    <property type="protein sequence ID" value="KKK64120.1"/>
    <property type="molecule type" value="Genomic_DNA"/>
</dbReference>
<evidence type="ECO:0000313" key="1">
    <source>
        <dbReference type="EMBL" id="KKK64120.1"/>
    </source>
</evidence>